<feature type="domain" description="Lipoyl-binding" evidence="9">
    <location>
        <begin position="1244"/>
        <end position="1321"/>
    </location>
</feature>
<evidence type="ECO:0000313" key="13">
    <source>
        <dbReference type="Proteomes" id="UP001438707"/>
    </source>
</evidence>
<evidence type="ECO:0000313" key="12">
    <source>
        <dbReference type="EMBL" id="KAK9819502.1"/>
    </source>
</evidence>
<dbReference type="GO" id="GO:0016874">
    <property type="term" value="F:ligase activity"/>
    <property type="evidence" value="ECO:0007669"/>
    <property type="project" value="UniProtKB-KW"/>
</dbReference>
<comment type="caution">
    <text evidence="12">The sequence shown here is derived from an EMBL/GenBank/DDBJ whole genome shotgun (WGS) entry which is preliminary data.</text>
</comment>
<evidence type="ECO:0000259" key="9">
    <source>
        <dbReference type="PROSITE" id="PS50968"/>
    </source>
</evidence>
<dbReference type="SUPFAM" id="SSF51246">
    <property type="entry name" value="Rudiment single hybrid motif"/>
    <property type="match status" value="1"/>
</dbReference>
<dbReference type="PANTHER" id="PTHR18866">
    <property type="entry name" value="CARBOXYLASE:PYRUVATE/ACETYL-COA/PROPIONYL-COA CARBOXYLASE"/>
    <property type="match status" value="1"/>
</dbReference>
<feature type="compositionally biased region" description="Polar residues" evidence="8">
    <location>
        <begin position="1229"/>
        <end position="1242"/>
    </location>
</feature>
<dbReference type="InterPro" id="IPR005479">
    <property type="entry name" value="CPAse_ATP-bd"/>
</dbReference>
<dbReference type="InterPro" id="IPR011761">
    <property type="entry name" value="ATP-grasp"/>
</dbReference>
<dbReference type="NCBIfam" id="TIGR02712">
    <property type="entry name" value="urea_carbox"/>
    <property type="match status" value="1"/>
</dbReference>
<dbReference type="Gene3D" id="2.40.50.100">
    <property type="match status" value="1"/>
</dbReference>
<dbReference type="PROSITE" id="PS00188">
    <property type="entry name" value="BIOTIN"/>
    <property type="match status" value="1"/>
</dbReference>
<dbReference type="Gene3D" id="3.30.470.20">
    <property type="entry name" value="ATP-grasp fold, B domain"/>
    <property type="match status" value="1"/>
</dbReference>
<feature type="domain" description="ATP-grasp" evidence="10">
    <location>
        <begin position="206"/>
        <end position="403"/>
    </location>
</feature>
<dbReference type="InterPro" id="IPR016185">
    <property type="entry name" value="PreATP-grasp_dom_sf"/>
</dbReference>
<dbReference type="EMBL" id="JALJOS010000046">
    <property type="protein sequence ID" value="KAK9819502.1"/>
    <property type="molecule type" value="Genomic_DNA"/>
</dbReference>
<evidence type="ECO:0000259" key="10">
    <source>
        <dbReference type="PROSITE" id="PS50975"/>
    </source>
</evidence>
<dbReference type="SUPFAM" id="SSF51230">
    <property type="entry name" value="Single hybrid motif"/>
    <property type="match status" value="1"/>
</dbReference>
<evidence type="ECO:0000256" key="8">
    <source>
        <dbReference type="SAM" id="MobiDB-lite"/>
    </source>
</evidence>
<dbReference type="InterPro" id="IPR014084">
    <property type="entry name" value="Urea_COase"/>
</dbReference>
<dbReference type="SUPFAM" id="SSF56059">
    <property type="entry name" value="Glutathione synthetase ATP-binding domain-like"/>
    <property type="match status" value="1"/>
</dbReference>
<keyword evidence="6" id="KW-0092">Biotin</keyword>
<dbReference type="Pfam" id="PF02785">
    <property type="entry name" value="Biotin_carb_C"/>
    <property type="match status" value="1"/>
</dbReference>
<keyword evidence="4" id="KW-0378">Hydrolase</keyword>
<evidence type="ECO:0000256" key="1">
    <source>
        <dbReference type="ARBA" id="ARBA00001953"/>
    </source>
</evidence>
<dbReference type="InterPro" id="IPR029000">
    <property type="entry name" value="Cyclophilin-like_dom_sf"/>
</dbReference>
<evidence type="ECO:0008006" key="14">
    <source>
        <dbReference type="Google" id="ProtNLM"/>
    </source>
</evidence>
<dbReference type="Proteomes" id="UP001438707">
    <property type="component" value="Unassembled WGS sequence"/>
</dbReference>
<dbReference type="InterPro" id="IPR011053">
    <property type="entry name" value="Single_hybrid_motif"/>
</dbReference>
<feature type="region of interest" description="Disordered" evidence="8">
    <location>
        <begin position="1226"/>
        <end position="1251"/>
    </location>
</feature>
<dbReference type="Gene3D" id="2.40.100.10">
    <property type="entry name" value="Cyclophilin-like"/>
    <property type="match status" value="2"/>
</dbReference>
<evidence type="ECO:0000256" key="3">
    <source>
        <dbReference type="ARBA" id="ARBA00022741"/>
    </source>
</evidence>
<dbReference type="NCBIfam" id="TIGR00724">
    <property type="entry name" value="urea_amlyse_rel"/>
    <property type="match status" value="1"/>
</dbReference>
<keyword evidence="5 7" id="KW-0067">ATP-binding</keyword>
<dbReference type="Pfam" id="PF02682">
    <property type="entry name" value="CT_C_D"/>
    <property type="match status" value="1"/>
</dbReference>
<dbReference type="InterPro" id="IPR005481">
    <property type="entry name" value="BC-like_N"/>
</dbReference>
<dbReference type="GO" id="GO:0046872">
    <property type="term" value="F:metal ion binding"/>
    <property type="evidence" value="ECO:0007669"/>
    <property type="project" value="InterPro"/>
</dbReference>
<evidence type="ECO:0000256" key="5">
    <source>
        <dbReference type="ARBA" id="ARBA00022840"/>
    </source>
</evidence>
<name>A0AAW1QDL9_9CHLO</name>
<keyword evidence="2" id="KW-0436">Ligase</keyword>
<protein>
    <recommendedName>
        <fullName evidence="14">Peptidylprolyl isomerase</fullName>
    </recommendedName>
</protein>
<dbReference type="Pfam" id="PF02626">
    <property type="entry name" value="CT_A_B"/>
    <property type="match status" value="1"/>
</dbReference>
<dbReference type="Pfam" id="PF00289">
    <property type="entry name" value="Biotin_carb_N"/>
    <property type="match status" value="1"/>
</dbReference>
<organism evidence="12 13">
    <name type="scientific">Apatococcus lobatus</name>
    <dbReference type="NCBI Taxonomy" id="904363"/>
    <lineage>
        <taxon>Eukaryota</taxon>
        <taxon>Viridiplantae</taxon>
        <taxon>Chlorophyta</taxon>
        <taxon>core chlorophytes</taxon>
        <taxon>Trebouxiophyceae</taxon>
        <taxon>Chlorellales</taxon>
        <taxon>Chlorellaceae</taxon>
        <taxon>Apatococcus</taxon>
    </lineage>
</organism>
<sequence length="1329" mass="143772">MNNTAQQLAALQHRASCVGHSGIRHNPRVTRHHGGGGSSGPGSDVWLTGFLILTSRSQQPDAQAERLLTAVEGVSSLHRIPVLVLGAMPAAKVLIANRGEIACRVARSCQQLGVQSLVVFTEPDALSLHVKVGDESVCLGASPREYTNACKLVDIATSHGCCAVHPGYGFLSENEEFVGMCTDAGLAFLGPTAETMRMFARKHVAREFAEQAGVPVLPGSSLLQSEQEALERAEQVGYPVLLKATGGGGGIGIYICHSSVNVIEHFASATRQGKASFGDAGVFVEKYVQSARHIEVQIFGNGNGRLVTVGERECSIQRRHQKILEESPSPFVDDKLREQLTTAARKLGEAAKYRSAGTVEFLMDESTSKFYFLEMNTRLQVEHGITELVYRVDLVAWQLQLQVPGLQAPALDSFKAERQGHAIEVRINAEDPLHDYSPSSGILGNVSWPSPEEEVRVDTWVETGMAVTPFYDSLIAKLMVHASSRPDAIAKLSRALSFTQVQGIPCNLEYAATIASSEKFAAGQTTTCFLKDLEYTPKAIEVLTPGMNTTVQDFPGRTKLWHIGVPPSGPMDSLAFRFANALVGNPEDAAGLEITLTGPKLKFHAASVVALTGAEYEANLDGNTVAFWKSFTVAAGSVLTIGKMMGKAGSRAYLAVSGGINVPVYLGSRATFPGGKLGGIQGRPLKAGDALPLQAPLHPQGTPADVLSVGTSIPKEWLPAYAGAEEAWEIGVLPGPNAEPDYFTPDDIQQFYSSTYTVHYNSNRLGVRLQGPRPKFARPDGGEGGSHPSNVHDHVYAIGTINFTGDMPVALMFDGPSLGGFVCPATITSTEIWKMGQVSANDRIRFKRLTLEGSYKACLTLDHQVKLIRRAALRSGTLEEAAREIAAFSPDAPQTPTTSAVLHEIPASETHPGAIYRLAGDRYIFVEYGPMELDLNLRVRINELEEWLRSKGVSGLVETSPGVRSCMIEYDQRQLPLQKLIQVLTAAEGELSTAVDQVLDSRILHLPMAFNERWTHEAISKYMRSARGDAPYLSSNVDFVAANNGLTGGADAVRDIVMKASYMVLGLGDVYLGAPCAVPVDPRHRLVVPKYNPARTFTHEGTVGLGGSYMCIYPMDSPGGYQLVGRTLPIWNSFGRVAPFSPGAPWLLRNFDQVRFFEVSESELEEKRAAFSNGQLQIKIEQERFSMQAYNEMLAGCQEEVDRLKAKQRKSMAKQMELDELSLQRLKEQQASQQDGQRTGNEQEGGESIPNGIEVTSTITASVWEISAKIGAMVEEGDKLVVLEAMKMEYPITAPCSGRVAAIKATASQLTSQGDILVVLVPSDGASEE</sequence>
<dbReference type="PROSITE" id="PS50979">
    <property type="entry name" value="BC"/>
    <property type="match status" value="1"/>
</dbReference>
<dbReference type="InterPro" id="IPR000089">
    <property type="entry name" value="Biotin_lipoyl"/>
</dbReference>
<dbReference type="InterPro" id="IPR001882">
    <property type="entry name" value="Biotin_BS"/>
</dbReference>
<dbReference type="InterPro" id="IPR003778">
    <property type="entry name" value="CT_A_B"/>
</dbReference>
<dbReference type="InterPro" id="IPR003833">
    <property type="entry name" value="CT_C_D"/>
</dbReference>
<dbReference type="PROSITE" id="PS50975">
    <property type="entry name" value="ATP_GRASP"/>
    <property type="match status" value="1"/>
</dbReference>
<dbReference type="Gene3D" id="3.30.1360.40">
    <property type="match status" value="1"/>
</dbReference>
<feature type="domain" description="Biotin carboxylation" evidence="11">
    <location>
        <begin position="89"/>
        <end position="535"/>
    </location>
</feature>
<evidence type="ECO:0000256" key="7">
    <source>
        <dbReference type="PROSITE-ProRule" id="PRU00409"/>
    </source>
</evidence>
<dbReference type="SMART" id="SM00797">
    <property type="entry name" value="AHS2"/>
    <property type="match status" value="1"/>
</dbReference>
<dbReference type="PROSITE" id="PS50968">
    <property type="entry name" value="BIOTINYL_LIPOYL"/>
    <property type="match status" value="1"/>
</dbReference>
<dbReference type="InterPro" id="IPR011764">
    <property type="entry name" value="Biotin_carboxylation_dom"/>
</dbReference>
<reference evidence="12 13" key="1">
    <citation type="journal article" date="2024" name="Nat. Commun.">
        <title>Phylogenomics reveals the evolutionary origins of lichenization in chlorophyte algae.</title>
        <authorList>
            <person name="Puginier C."/>
            <person name="Libourel C."/>
            <person name="Otte J."/>
            <person name="Skaloud P."/>
            <person name="Haon M."/>
            <person name="Grisel S."/>
            <person name="Petersen M."/>
            <person name="Berrin J.G."/>
            <person name="Delaux P.M."/>
            <person name="Dal Grande F."/>
            <person name="Keller J."/>
        </authorList>
    </citation>
    <scope>NUCLEOTIDE SEQUENCE [LARGE SCALE GENOMIC DNA]</scope>
    <source>
        <strain evidence="12 13">SAG 2145</strain>
    </source>
</reference>
<dbReference type="SMART" id="SM00796">
    <property type="entry name" value="AHS1"/>
    <property type="match status" value="1"/>
</dbReference>
<dbReference type="Pfam" id="PF02786">
    <property type="entry name" value="CPSase_L_D2"/>
    <property type="match status" value="1"/>
</dbReference>
<feature type="compositionally biased region" description="Basic residues" evidence="8">
    <location>
        <begin position="22"/>
        <end position="34"/>
    </location>
</feature>
<dbReference type="InterPro" id="IPR050856">
    <property type="entry name" value="Biotin_carboxylase_complex"/>
</dbReference>
<dbReference type="GO" id="GO:0005524">
    <property type="term" value="F:ATP binding"/>
    <property type="evidence" value="ECO:0007669"/>
    <property type="project" value="UniProtKB-UniRule"/>
</dbReference>
<keyword evidence="3 7" id="KW-0547">Nucleotide-binding</keyword>
<gene>
    <name evidence="12" type="ORF">WJX74_000026</name>
</gene>
<feature type="region of interest" description="Disordered" evidence="8">
    <location>
        <begin position="21"/>
        <end position="41"/>
    </location>
</feature>
<dbReference type="SUPFAM" id="SSF50891">
    <property type="entry name" value="Cyclophilin-like"/>
    <property type="match status" value="2"/>
</dbReference>
<dbReference type="SMART" id="SM00878">
    <property type="entry name" value="Biotin_carb_C"/>
    <property type="match status" value="1"/>
</dbReference>
<comment type="cofactor">
    <cofactor evidence="1">
        <name>biotin</name>
        <dbReference type="ChEBI" id="CHEBI:57586"/>
    </cofactor>
</comment>
<dbReference type="SUPFAM" id="SSF52440">
    <property type="entry name" value="PreATP-grasp domain"/>
    <property type="match status" value="1"/>
</dbReference>
<dbReference type="CDD" id="cd06850">
    <property type="entry name" value="biotinyl_domain"/>
    <property type="match status" value="1"/>
</dbReference>
<dbReference type="PROSITE" id="PS00866">
    <property type="entry name" value="CPSASE_1"/>
    <property type="match status" value="1"/>
</dbReference>
<dbReference type="SUPFAM" id="SSF160467">
    <property type="entry name" value="PH0987 N-terminal domain-like"/>
    <property type="match status" value="1"/>
</dbReference>
<evidence type="ECO:0000256" key="6">
    <source>
        <dbReference type="ARBA" id="ARBA00023267"/>
    </source>
</evidence>
<dbReference type="InterPro" id="IPR011054">
    <property type="entry name" value="Rudment_hybrid_motif"/>
</dbReference>
<dbReference type="PROSITE" id="PS00867">
    <property type="entry name" value="CPSASE_2"/>
    <property type="match status" value="1"/>
</dbReference>
<dbReference type="Pfam" id="PF00364">
    <property type="entry name" value="Biotin_lipoyl"/>
    <property type="match status" value="1"/>
</dbReference>
<dbReference type="InterPro" id="IPR005482">
    <property type="entry name" value="Biotin_COase_C"/>
</dbReference>
<dbReference type="GO" id="GO:0016787">
    <property type="term" value="F:hydrolase activity"/>
    <property type="evidence" value="ECO:0007669"/>
    <property type="project" value="UniProtKB-KW"/>
</dbReference>
<evidence type="ECO:0000259" key="11">
    <source>
        <dbReference type="PROSITE" id="PS50979"/>
    </source>
</evidence>
<keyword evidence="13" id="KW-1185">Reference proteome</keyword>
<evidence type="ECO:0000256" key="2">
    <source>
        <dbReference type="ARBA" id="ARBA00022598"/>
    </source>
</evidence>
<dbReference type="PANTHER" id="PTHR18866:SF128">
    <property type="entry name" value="UREA AMIDOLYASE"/>
    <property type="match status" value="1"/>
</dbReference>
<accession>A0AAW1QDL9</accession>
<evidence type="ECO:0000256" key="4">
    <source>
        <dbReference type="ARBA" id="ARBA00022801"/>
    </source>
</evidence>
<proteinExistence type="predicted"/>